<reference evidence="4 5" key="1">
    <citation type="submission" date="2013-06" db="EMBL/GenBank/DDBJ databases">
        <title>Whole genome shotgun sequence of Bacillus selenatarsenatis SF-1.</title>
        <authorList>
            <person name="Kuroda M."/>
            <person name="Sei K."/>
            <person name="Yamashita M."/>
            <person name="Ike M."/>
        </authorList>
    </citation>
    <scope>NUCLEOTIDE SEQUENCE [LARGE SCALE GENOMIC DNA]</scope>
    <source>
        <strain evidence="4 5">SF-1</strain>
    </source>
</reference>
<evidence type="ECO:0000259" key="3">
    <source>
        <dbReference type="Pfam" id="PF07563"/>
    </source>
</evidence>
<dbReference type="AlphaFoldDB" id="A0A0A8X3N0"/>
<dbReference type="PROSITE" id="PS51257">
    <property type="entry name" value="PROKAR_LIPOPROTEIN"/>
    <property type="match status" value="1"/>
</dbReference>
<dbReference type="STRING" id="1321606.SAMD00020551_2684"/>
<gene>
    <name evidence="4" type="ORF">SAMD00020551_2684</name>
</gene>
<feature type="compositionally biased region" description="Basic and acidic residues" evidence="1">
    <location>
        <begin position="29"/>
        <end position="41"/>
    </location>
</feature>
<dbReference type="EMBL" id="BASE01000058">
    <property type="protein sequence ID" value="GAM14533.1"/>
    <property type="molecule type" value="Genomic_DNA"/>
</dbReference>
<organism evidence="4 5">
    <name type="scientific">Mesobacillus selenatarsenatis (strain DSM 18680 / JCM 14380 / FERM P-15431 / SF-1)</name>
    <dbReference type="NCBI Taxonomy" id="1321606"/>
    <lineage>
        <taxon>Bacteria</taxon>
        <taxon>Bacillati</taxon>
        <taxon>Bacillota</taxon>
        <taxon>Bacilli</taxon>
        <taxon>Bacillales</taxon>
        <taxon>Bacillaceae</taxon>
        <taxon>Mesobacillus</taxon>
    </lineage>
</organism>
<keyword evidence="2" id="KW-0732">Signal</keyword>
<feature type="region of interest" description="Disordered" evidence="1">
    <location>
        <begin position="29"/>
        <end position="58"/>
    </location>
</feature>
<dbReference type="RefSeq" id="WP_041966267.1">
    <property type="nucleotide sequence ID" value="NZ_BASE01000058.1"/>
</dbReference>
<evidence type="ECO:0000313" key="4">
    <source>
        <dbReference type="EMBL" id="GAM14533.1"/>
    </source>
</evidence>
<dbReference type="Gene3D" id="2.30.30.1210">
    <property type="entry name" value="Domain of unknown function DUF1541"/>
    <property type="match status" value="1"/>
</dbReference>
<evidence type="ECO:0000256" key="1">
    <source>
        <dbReference type="SAM" id="MobiDB-lite"/>
    </source>
</evidence>
<feature type="chain" id="PRO_5039669675" evidence="2">
    <location>
        <begin position="23"/>
        <end position="185"/>
    </location>
</feature>
<dbReference type="InterPro" id="IPR011438">
    <property type="entry name" value="DUF1541"/>
</dbReference>
<dbReference type="Proteomes" id="UP000031014">
    <property type="component" value="Unassembled WGS sequence"/>
</dbReference>
<dbReference type="OrthoDB" id="1701949at2"/>
<evidence type="ECO:0000313" key="5">
    <source>
        <dbReference type="Proteomes" id="UP000031014"/>
    </source>
</evidence>
<dbReference type="Pfam" id="PF07563">
    <property type="entry name" value="DUF1541"/>
    <property type="match status" value="2"/>
</dbReference>
<feature type="domain" description="DUF1541" evidence="3">
    <location>
        <begin position="127"/>
        <end position="178"/>
    </location>
</feature>
<evidence type="ECO:0000256" key="2">
    <source>
        <dbReference type="SAM" id="SignalP"/>
    </source>
</evidence>
<feature type="domain" description="DUF1541" evidence="3">
    <location>
        <begin position="63"/>
        <end position="114"/>
    </location>
</feature>
<protein>
    <submittedName>
        <fullName evidence="4">DUF1541 domain-containing protein</fullName>
    </submittedName>
</protein>
<name>A0A0A8X3N0_MESS1</name>
<keyword evidence="5" id="KW-1185">Reference proteome</keyword>
<accession>A0A0A8X3N0</accession>
<sequence length="185" mass="20220">MKLKNRFVMVFLSISTALFLTACSGEEEKSSTEDHNSHANMEHSGSGELPEGLKEASGPTYKVGSKAIITDDHMPGMDGAEAEIVGAYDTVVYSLSYDPTNGGDRVEQHKWVIHEELLDVGDEPLKPGNEVTINTDHMEGMKGAKAVIDTAEEMTVYMVDFMPTDGSEKVTNHQWVTEDELAPAK</sequence>
<feature type="signal peptide" evidence="2">
    <location>
        <begin position="1"/>
        <end position="22"/>
    </location>
</feature>
<comment type="caution">
    <text evidence="4">The sequence shown here is derived from an EMBL/GenBank/DDBJ whole genome shotgun (WGS) entry which is preliminary data.</text>
</comment>
<proteinExistence type="predicted"/>